<comment type="caution">
    <text evidence="2">The sequence shown here is derived from an EMBL/GenBank/DDBJ whole genome shotgun (WGS) entry which is preliminary data.</text>
</comment>
<sequence>MGIMPQVNCWVKTRPTAQAVVHLWQVRLKPDSCAYFPSPPLTPTLPPKGRGSLTARDKSR</sequence>
<proteinExistence type="predicted"/>
<organism evidence="2">
    <name type="scientific">mine drainage metagenome</name>
    <dbReference type="NCBI Taxonomy" id="410659"/>
    <lineage>
        <taxon>unclassified sequences</taxon>
        <taxon>metagenomes</taxon>
        <taxon>ecological metagenomes</taxon>
    </lineage>
</organism>
<gene>
    <name evidence="2" type="ORF">CARN7_1550</name>
</gene>
<reference evidence="2" key="1">
    <citation type="submission" date="2009-10" db="EMBL/GenBank/DDBJ databases">
        <title>Diversity of trophic interactions inside an arsenic-rich microbial ecosystem.</title>
        <authorList>
            <person name="Bertin P.N."/>
            <person name="Heinrich-Salmeron A."/>
            <person name="Pelletier E."/>
            <person name="Goulhen-Chollet F."/>
            <person name="Arsene-Ploetze F."/>
            <person name="Gallien S."/>
            <person name="Calteau A."/>
            <person name="Vallenet D."/>
            <person name="Casiot C."/>
            <person name="Chane-Woon-Ming B."/>
            <person name="Giloteaux L."/>
            <person name="Barakat M."/>
            <person name="Bonnefoy V."/>
            <person name="Bruneel O."/>
            <person name="Chandler M."/>
            <person name="Cleiss J."/>
            <person name="Duran R."/>
            <person name="Elbaz-Poulichet F."/>
            <person name="Fonknechten N."/>
            <person name="Lauga B."/>
            <person name="Mornico D."/>
            <person name="Ortet P."/>
            <person name="Schaeffer C."/>
            <person name="Siguier P."/>
            <person name="Alexander Thil Smith A."/>
            <person name="Van Dorsselaer A."/>
            <person name="Weissenbach J."/>
            <person name="Medigue C."/>
            <person name="Le Paslier D."/>
        </authorList>
    </citation>
    <scope>NUCLEOTIDE SEQUENCE</scope>
</reference>
<protein>
    <submittedName>
        <fullName evidence="2">Uncharacterized protein</fullName>
    </submittedName>
</protein>
<dbReference type="AlphaFoldDB" id="E6QU33"/>
<accession>E6QU33</accession>
<evidence type="ECO:0000313" key="2">
    <source>
        <dbReference type="EMBL" id="CBI10755.1"/>
    </source>
</evidence>
<evidence type="ECO:0000256" key="1">
    <source>
        <dbReference type="SAM" id="MobiDB-lite"/>
    </source>
</evidence>
<feature type="region of interest" description="Disordered" evidence="1">
    <location>
        <begin position="38"/>
        <end position="60"/>
    </location>
</feature>
<name>E6QU33_9ZZZZ</name>
<dbReference type="EMBL" id="CABR01000103">
    <property type="protein sequence ID" value="CBI10755.1"/>
    <property type="molecule type" value="Genomic_DNA"/>
</dbReference>